<feature type="transmembrane region" description="Helical" evidence="7">
    <location>
        <begin position="939"/>
        <end position="956"/>
    </location>
</feature>
<dbReference type="Gene3D" id="3.40.50.1000">
    <property type="entry name" value="HAD superfamily/HAD-like"/>
    <property type="match status" value="1"/>
</dbReference>
<dbReference type="SUPFAM" id="SSF81653">
    <property type="entry name" value="Calcium ATPase, transduction domain A"/>
    <property type="match status" value="1"/>
</dbReference>
<feature type="transmembrane region" description="Helical" evidence="7">
    <location>
        <begin position="38"/>
        <end position="65"/>
    </location>
</feature>
<feature type="transmembrane region" description="Helical" evidence="7">
    <location>
        <begin position="262"/>
        <end position="285"/>
    </location>
</feature>
<proteinExistence type="predicted"/>
<feature type="transmembrane region" description="Helical" evidence="7">
    <location>
        <begin position="1049"/>
        <end position="1069"/>
    </location>
</feature>
<feature type="transmembrane region" description="Helical" evidence="7">
    <location>
        <begin position="916"/>
        <end position="934"/>
    </location>
</feature>
<comment type="subcellular location">
    <subcellularLocation>
        <location evidence="1">Membrane</location>
    </subcellularLocation>
</comment>
<dbReference type="EMBL" id="MPUH01000296">
    <property type="protein sequence ID" value="OMJ83656.1"/>
    <property type="molecule type" value="Genomic_DNA"/>
</dbReference>
<feature type="transmembrane region" description="Helical" evidence="7">
    <location>
        <begin position="1626"/>
        <end position="1647"/>
    </location>
</feature>
<dbReference type="GO" id="GO:0004383">
    <property type="term" value="F:guanylate cyclase activity"/>
    <property type="evidence" value="ECO:0007669"/>
    <property type="project" value="TreeGrafter"/>
</dbReference>
<keyword evidence="10" id="KW-1185">Reference proteome</keyword>
<dbReference type="InterPro" id="IPR029787">
    <property type="entry name" value="Nucleotide_cyclase"/>
</dbReference>
<feature type="transmembrane region" description="Helical" evidence="7">
    <location>
        <begin position="1154"/>
        <end position="1172"/>
    </location>
</feature>
<dbReference type="CDD" id="cd07302">
    <property type="entry name" value="CHD"/>
    <property type="match status" value="2"/>
</dbReference>
<evidence type="ECO:0000256" key="7">
    <source>
        <dbReference type="SAM" id="Phobius"/>
    </source>
</evidence>
<feature type="domain" description="Guanylate cyclase" evidence="8">
    <location>
        <begin position="1256"/>
        <end position="1385"/>
    </location>
</feature>
<organism evidence="9 10">
    <name type="scientific">Stentor coeruleus</name>
    <dbReference type="NCBI Taxonomy" id="5963"/>
    <lineage>
        <taxon>Eukaryota</taxon>
        <taxon>Sar</taxon>
        <taxon>Alveolata</taxon>
        <taxon>Ciliophora</taxon>
        <taxon>Postciliodesmatophora</taxon>
        <taxon>Heterotrichea</taxon>
        <taxon>Heterotrichida</taxon>
        <taxon>Stentoridae</taxon>
        <taxon>Stentor</taxon>
    </lineage>
</organism>
<dbReference type="InterPro" id="IPR008250">
    <property type="entry name" value="ATPase_P-typ_transduc_dom_A_sf"/>
</dbReference>
<sequence>MNASKPYREIQLDGQILINETSFSNNRMFISPYTPRSFLFLAFLNQFYNIPFTYFISLATIEIYYKNQYSTFILLLFLIIYGLTKEFISAWWIWQIEKRIQLVQVKRWNGNNFHIINSQDLYVGNIIVVDKKAPADVVILAGEDKIGVFNSYVTEGEWKEPVKEIKKIVSLENTDFFGISKLFGTVEVDEANGNFGSFDGKIKLRGRPNSYKLYSKNVIYQGTEVNSKILGLVVYTGKDTKFSRSLNCTINSSFMNSKLSKISAVFVIILLIYMIISIIICFGFKNNESFQDVVIEYFIMYGDLVPISAFVIVEIVRVFNLVRFWMKFDMAKVNNLQSLENVAKTEIVAIDEECVVSEVVVAKYYVGDGIIDMRHMARDYGDTFTLTTERAEFVSFCRPETPINFQFWKLLLLATSAIKENNVYIGPKDEMSLLKTIEDLGFDIHIKTKDSINFSFDNRKYYFKIIQLNNYKSRTRIIVSSHTESYFLVQGYFTSIFPIFTEKTKEKPESICNNLISEGLRPYILCSKYLPLEAIKKITSKFDSLSHSLISQSKKIEKILSKLENASEFLGIVGLEDKILKETRASLSKLLSENIKIVVFSSRSKVKASSVLDVIDSPVIIPLIDLDNEVQSYRALWKFIIDVIYKLNSRRQSKRIDTIKELEESSQSLPGRYSEGEKIIANHKLYRKFSINPNIDFLKKTYKGEKRYTVMLDRVTLQSCMKSDNTKRLLTCVLYGADVIALCDMMPEDWVRVVKMLQENVKHKPVVLGIGNSKWALAVCQNSGIGVTTKKSLVGDISGLSLAQIPELISFCKASYSLTYFSIFWKFFNNAVLASFLLLFQSFTEFSGYLIFPNKLKILFNLITSIQLMSKNYSNPRILQYIIIGTILVGCVIVFGLITGYSMILENGRVIDWETMAMMDFVILTGSIIFLCFLENRSYYLGLLTIAILATIMAIYDKGNTVNSGVWMIQVTFGVLVCVSLPSMVYFIISRIEPVFNNRFPYNNFSEVYTSTQYGTSDSNSVKMHYFTMKFKEKHTEDYYKQTYIQESLGVIQVSIITVSIIILFWAILNLFLGDSKIETIIRFSCAGLFFLLFLTTFLTNYKRHYIRYTVLLSLTTAIAKFIAEITGNEFSVIASVMIPAVTYILFNVDWVYLTYVNTLSLIFSIITLSLYFKNASMSILCIIYSIFVLVSLTLFTSIFGYMLEKYYRNVFKLTIYIKKQVEKSLSILEILLPELVIDRVKAGVRYIADDQGEVTVLFCDICNFEQLCNEYQPNEFSALLDSVFSIFDELCENYGITKIETVGKTYMACSGLNKQVFGDSPCIRLAIDLALDMIRESKKINLKTGKLSVKIGINTGQVTAGVVGFHKPQFSLVGDTVNTASRMCSTLETSNSIQISRSTYDALENKDGIELTANKIFAKGKGEMETFLVKEGVFVEQKKEVSLLGVGGRTYKIMNWRQSVLQREDTEIIKSVWWLGFTETKREKEYRISKLESKYWSLFGGLAINCVLQIGLLVIEICSYTIYKTPIYGIILKSCIICIQIPLLFLHSKLYTKYLHQFLLILIIVLMLTNSILSISTWPGTISTLELCYIILFLNHMISSRILVMTTLNITLLFAWFLALGISSYFFISEFFLLIFFSVINLFSLYRSEKKHLKSYNLQVQANKEIRETEHLLVQMMPAHVVHSLSEGIPITEKLMDITILYADIVGFTAWSSGKNPKEVVQMLSNLFTEFDKKCVELNVYKVHTIGDCYVAMGYLSGQRDPVTECLNVFHMAQNMIDIIFKENQNYNMQLAMRIGIHTGDIIAGVIGNKVVRYDIWGTDVLIANKMESNGKSGEINVSESCKNILEGVIGEEYEFSFNKEIGKNPACKSYFVYRKIISEE</sequence>
<feature type="transmembrane region" description="Helical" evidence="7">
    <location>
        <begin position="1528"/>
        <end position="1548"/>
    </location>
</feature>
<keyword evidence="2 7" id="KW-0812">Transmembrane</keyword>
<dbReference type="InterPro" id="IPR050401">
    <property type="entry name" value="Cyclic_nucleotide_synthase"/>
</dbReference>
<evidence type="ECO:0000259" key="8">
    <source>
        <dbReference type="PROSITE" id="PS50125"/>
    </source>
</evidence>
<dbReference type="Gene3D" id="3.30.70.1230">
    <property type="entry name" value="Nucleotide cyclase"/>
    <property type="match status" value="2"/>
</dbReference>
<comment type="caution">
    <text evidence="9">The sequence shown here is derived from an EMBL/GenBank/DDBJ whole genome shotgun (WGS) entry which is preliminary data.</text>
</comment>
<feature type="transmembrane region" description="Helical" evidence="7">
    <location>
        <begin position="297"/>
        <end position="322"/>
    </location>
</feature>
<dbReference type="GO" id="GO:0000166">
    <property type="term" value="F:nucleotide binding"/>
    <property type="evidence" value="ECO:0007669"/>
    <property type="project" value="UniProtKB-KW"/>
</dbReference>
<dbReference type="OrthoDB" id="354346at2759"/>
<keyword evidence="6" id="KW-0456">Lyase</keyword>
<evidence type="ECO:0000256" key="1">
    <source>
        <dbReference type="ARBA" id="ARBA00004370"/>
    </source>
</evidence>
<feature type="transmembrane region" description="Helical" evidence="7">
    <location>
        <begin position="968"/>
        <end position="989"/>
    </location>
</feature>
<evidence type="ECO:0000256" key="4">
    <source>
        <dbReference type="ARBA" id="ARBA00022989"/>
    </source>
</evidence>
<evidence type="ECO:0000313" key="9">
    <source>
        <dbReference type="EMBL" id="OMJ83656.1"/>
    </source>
</evidence>
<protein>
    <recommendedName>
        <fullName evidence="8">Guanylate cyclase domain-containing protein</fullName>
    </recommendedName>
</protein>
<accession>A0A1R2C3S2</accession>
<dbReference type="PANTHER" id="PTHR11920:SF335">
    <property type="entry name" value="GUANYLATE CYCLASE"/>
    <property type="match status" value="1"/>
</dbReference>
<feature type="transmembrane region" description="Helical" evidence="7">
    <location>
        <begin position="1496"/>
        <end position="1516"/>
    </location>
</feature>
<dbReference type="Pfam" id="PF00211">
    <property type="entry name" value="Guanylate_cyc"/>
    <property type="match status" value="2"/>
</dbReference>
<dbReference type="PANTHER" id="PTHR11920">
    <property type="entry name" value="GUANYLYL CYCLASE"/>
    <property type="match status" value="1"/>
</dbReference>
<keyword evidence="4 7" id="KW-1133">Transmembrane helix</keyword>
<dbReference type="Proteomes" id="UP000187209">
    <property type="component" value="Unassembled WGS sequence"/>
</dbReference>
<feature type="transmembrane region" description="Helical" evidence="7">
    <location>
        <begin position="1106"/>
        <end position="1124"/>
    </location>
</feature>
<name>A0A1R2C3S2_9CILI</name>
<dbReference type="PROSITE" id="PS50125">
    <property type="entry name" value="GUANYLATE_CYCLASE_2"/>
    <property type="match status" value="2"/>
</dbReference>
<feature type="transmembrane region" description="Helical" evidence="7">
    <location>
        <begin position="1178"/>
        <end position="1204"/>
    </location>
</feature>
<feature type="domain" description="Guanylate cyclase" evidence="8">
    <location>
        <begin position="1700"/>
        <end position="1829"/>
    </location>
</feature>
<dbReference type="Gene3D" id="2.70.150.10">
    <property type="entry name" value="Calcium-transporting ATPase, cytoplasmic transduction domain A"/>
    <property type="match status" value="1"/>
</dbReference>
<keyword evidence="3" id="KW-0547">Nucleotide-binding</keyword>
<dbReference type="GO" id="GO:0005886">
    <property type="term" value="C:plasma membrane"/>
    <property type="evidence" value="ECO:0007669"/>
    <property type="project" value="TreeGrafter"/>
</dbReference>
<dbReference type="SUPFAM" id="SSF81665">
    <property type="entry name" value="Calcium ATPase, transmembrane domain M"/>
    <property type="match status" value="1"/>
</dbReference>
<dbReference type="SMART" id="SM00044">
    <property type="entry name" value="CYCc"/>
    <property type="match status" value="2"/>
</dbReference>
<evidence type="ECO:0000256" key="2">
    <source>
        <dbReference type="ARBA" id="ARBA00022692"/>
    </source>
</evidence>
<dbReference type="InterPro" id="IPR023214">
    <property type="entry name" value="HAD_sf"/>
</dbReference>
<dbReference type="GO" id="GO:0035556">
    <property type="term" value="P:intracellular signal transduction"/>
    <property type="evidence" value="ECO:0007669"/>
    <property type="project" value="InterPro"/>
</dbReference>
<feature type="transmembrane region" description="Helical" evidence="7">
    <location>
        <begin position="878"/>
        <end position="904"/>
    </location>
</feature>
<keyword evidence="5 7" id="KW-0472">Membrane</keyword>
<dbReference type="GO" id="GO:0004016">
    <property type="term" value="F:adenylate cyclase activity"/>
    <property type="evidence" value="ECO:0007669"/>
    <property type="project" value="TreeGrafter"/>
</dbReference>
<dbReference type="GO" id="GO:0001653">
    <property type="term" value="F:peptide receptor activity"/>
    <property type="evidence" value="ECO:0007669"/>
    <property type="project" value="TreeGrafter"/>
</dbReference>
<feature type="transmembrane region" description="Helical" evidence="7">
    <location>
        <begin position="1603"/>
        <end position="1620"/>
    </location>
</feature>
<dbReference type="InterPro" id="IPR023298">
    <property type="entry name" value="ATPase_P-typ_TM_dom_sf"/>
</dbReference>
<dbReference type="SUPFAM" id="SSF55073">
    <property type="entry name" value="Nucleotide cyclase"/>
    <property type="match status" value="2"/>
</dbReference>
<evidence type="ECO:0000256" key="6">
    <source>
        <dbReference type="ARBA" id="ARBA00023239"/>
    </source>
</evidence>
<dbReference type="GO" id="GO:0007168">
    <property type="term" value="P:receptor guanylyl cyclase signaling pathway"/>
    <property type="evidence" value="ECO:0007669"/>
    <property type="project" value="TreeGrafter"/>
</dbReference>
<feature type="transmembrane region" description="Helical" evidence="7">
    <location>
        <begin position="1555"/>
        <end position="1573"/>
    </location>
</feature>
<evidence type="ECO:0000256" key="5">
    <source>
        <dbReference type="ARBA" id="ARBA00023136"/>
    </source>
</evidence>
<feature type="transmembrane region" description="Helical" evidence="7">
    <location>
        <begin position="71"/>
        <end position="94"/>
    </location>
</feature>
<dbReference type="InterPro" id="IPR001054">
    <property type="entry name" value="A/G_cyclase"/>
</dbReference>
<gene>
    <name evidence="9" type="ORF">SteCoe_15383</name>
</gene>
<reference evidence="9 10" key="1">
    <citation type="submission" date="2016-11" db="EMBL/GenBank/DDBJ databases">
        <title>The macronuclear genome of Stentor coeruleus: a giant cell with tiny introns.</title>
        <authorList>
            <person name="Slabodnick M."/>
            <person name="Ruby J.G."/>
            <person name="Reiff S.B."/>
            <person name="Swart E.C."/>
            <person name="Gosai S."/>
            <person name="Prabakaran S."/>
            <person name="Witkowska E."/>
            <person name="Larue G.E."/>
            <person name="Fisher S."/>
            <person name="Freeman R.M."/>
            <person name="Gunawardena J."/>
            <person name="Chu W."/>
            <person name="Stover N.A."/>
            <person name="Gregory B.D."/>
            <person name="Nowacki M."/>
            <person name="Derisi J."/>
            <person name="Roy S.W."/>
            <person name="Marshall W.F."/>
            <person name="Sood P."/>
        </authorList>
    </citation>
    <scope>NUCLEOTIDE SEQUENCE [LARGE SCALE GENOMIC DNA]</scope>
    <source>
        <strain evidence="9">WM001</strain>
    </source>
</reference>
<feature type="transmembrane region" description="Helical" evidence="7">
    <location>
        <begin position="1081"/>
        <end position="1099"/>
    </location>
</feature>
<evidence type="ECO:0000256" key="3">
    <source>
        <dbReference type="ARBA" id="ARBA00022741"/>
    </source>
</evidence>
<evidence type="ECO:0000313" key="10">
    <source>
        <dbReference type="Proteomes" id="UP000187209"/>
    </source>
</evidence>